<protein>
    <submittedName>
        <fullName evidence="3">DUF4381 domain-containing protein</fullName>
    </submittedName>
</protein>
<organism evidence="3 4">
    <name type="scientific">Salinimicrobium flavum</name>
    <dbReference type="NCBI Taxonomy" id="1737065"/>
    <lineage>
        <taxon>Bacteria</taxon>
        <taxon>Pseudomonadati</taxon>
        <taxon>Bacteroidota</taxon>
        <taxon>Flavobacteriia</taxon>
        <taxon>Flavobacteriales</taxon>
        <taxon>Flavobacteriaceae</taxon>
        <taxon>Salinimicrobium</taxon>
    </lineage>
</organism>
<gene>
    <name evidence="3" type="ORF">ACFSTG_05030</name>
</gene>
<keyword evidence="2" id="KW-0472">Membrane</keyword>
<sequence length="537" mass="61329">MIKFKDGEIMVCRSFILMIIFLFSLSGEAQEVSASIDTASIKLGEQILYNIQVETDSTDLVVFPEGQTFSPLEMVESFTADTNKISDRFMLIKEYTLTQWDSGSYTIPRQQVLINDRPYYTDSMTVVVADVVVDTTKQKMFPIKPSVEVSSGFTVPDWFWWLLGILVVGGILVYLFFRRKRKKEEAAKKLPPYEQAIFELQQLDNSHLLEQREIKEYYSQLSAAVRRYLDGEIYDHALESTTGELILYLEAERAKGKLKLEESTIQRLRQILERADLAKFANSRPDVITAKEDRNSVEHVIKDTKASIPQPSEEDLLRDIEYREKLERKKKIRKLLVGILLFAIVFSGITAYIISTKGFEFYRDTYLGNQSKDLLEGEWIQSEYGTPPVSITTLDVLKRVVADSLERAGDKETFRKGDPEGILFVELNTRPAGQEFDLNSAVEEVYTYLEKRGARNIITKDEKITTLNGAEGIKIFGSLVMQPEEDDKPLQKEYTILNFGEGGGYQQIVVIFNAGDTYAEEIAQRITTSVELRNPEN</sequence>
<dbReference type="Proteomes" id="UP001597468">
    <property type="component" value="Unassembled WGS sequence"/>
</dbReference>
<dbReference type="RefSeq" id="WP_380749089.1">
    <property type="nucleotide sequence ID" value="NZ_JBHULT010000006.1"/>
</dbReference>
<evidence type="ECO:0000256" key="2">
    <source>
        <dbReference type="SAM" id="Phobius"/>
    </source>
</evidence>
<evidence type="ECO:0000256" key="1">
    <source>
        <dbReference type="SAM" id="Coils"/>
    </source>
</evidence>
<feature type="coiled-coil region" evidence="1">
    <location>
        <begin position="251"/>
        <end position="278"/>
    </location>
</feature>
<keyword evidence="1" id="KW-0175">Coiled coil</keyword>
<reference evidence="4" key="1">
    <citation type="journal article" date="2019" name="Int. J. Syst. Evol. Microbiol.">
        <title>The Global Catalogue of Microorganisms (GCM) 10K type strain sequencing project: providing services to taxonomists for standard genome sequencing and annotation.</title>
        <authorList>
            <consortium name="The Broad Institute Genomics Platform"/>
            <consortium name="The Broad Institute Genome Sequencing Center for Infectious Disease"/>
            <person name="Wu L."/>
            <person name="Ma J."/>
        </authorList>
    </citation>
    <scope>NUCLEOTIDE SEQUENCE [LARGE SCALE GENOMIC DNA]</scope>
    <source>
        <strain evidence="4">KCTC 42585</strain>
    </source>
</reference>
<accession>A0ABW5IWS7</accession>
<keyword evidence="4" id="KW-1185">Reference proteome</keyword>
<keyword evidence="2" id="KW-0812">Transmembrane</keyword>
<feature type="transmembrane region" description="Helical" evidence="2">
    <location>
        <begin position="335"/>
        <end position="354"/>
    </location>
</feature>
<comment type="caution">
    <text evidence="3">The sequence shown here is derived from an EMBL/GenBank/DDBJ whole genome shotgun (WGS) entry which is preliminary data.</text>
</comment>
<name>A0ABW5IWS7_9FLAO</name>
<dbReference type="EMBL" id="JBHULT010000006">
    <property type="protein sequence ID" value="MFD2517249.1"/>
    <property type="molecule type" value="Genomic_DNA"/>
</dbReference>
<feature type="transmembrane region" description="Helical" evidence="2">
    <location>
        <begin position="158"/>
        <end position="177"/>
    </location>
</feature>
<keyword evidence="2" id="KW-1133">Transmembrane helix</keyword>
<proteinExistence type="predicted"/>
<evidence type="ECO:0000313" key="4">
    <source>
        <dbReference type="Proteomes" id="UP001597468"/>
    </source>
</evidence>
<evidence type="ECO:0000313" key="3">
    <source>
        <dbReference type="EMBL" id="MFD2517249.1"/>
    </source>
</evidence>